<dbReference type="InterPro" id="IPR013155">
    <property type="entry name" value="M/V/L/I-tRNA-synth_anticd-bd"/>
</dbReference>
<feature type="short sequence motif" description="'HIGH' region" evidence="11">
    <location>
        <begin position="43"/>
        <end position="53"/>
    </location>
</feature>
<keyword evidence="4 11" id="KW-0436">Ligase</keyword>
<dbReference type="EMBL" id="VLLG01000005">
    <property type="protein sequence ID" value="TWI84336.1"/>
    <property type="molecule type" value="Genomic_DNA"/>
</dbReference>
<keyword evidence="5 11" id="KW-0547">Nucleotide-binding</keyword>
<dbReference type="SUPFAM" id="SSF50677">
    <property type="entry name" value="ValRS/IleRS/LeuRS editing domain"/>
    <property type="match status" value="1"/>
</dbReference>
<dbReference type="CDD" id="cd00817">
    <property type="entry name" value="ValRS_core"/>
    <property type="match status" value="1"/>
</dbReference>
<dbReference type="Pfam" id="PF00133">
    <property type="entry name" value="tRNA-synt_1"/>
    <property type="match status" value="1"/>
</dbReference>
<evidence type="ECO:0000259" key="12">
    <source>
        <dbReference type="Pfam" id="PF00133"/>
    </source>
</evidence>
<dbReference type="Gene3D" id="3.40.50.620">
    <property type="entry name" value="HUPs"/>
    <property type="match status" value="2"/>
</dbReference>
<evidence type="ECO:0000256" key="3">
    <source>
        <dbReference type="ARBA" id="ARBA00022490"/>
    </source>
</evidence>
<feature type="domain" description="Methionyl/Valyl/Leucyl/Isoleucyl-tRNA synthetase anticodon-binding" evidence="13">
    <location>
        <begin position="623"/>
        <end position="765"/>
    </location>
</feature>
<dbReference type="InterPro" id="IPR009080">
    <property type="entry name" value="tRNAsynth_Ia_anticodon-bd"/>
</dbReference>
<gene>
    <name evidence="11" type="primary">valS</name>
    <name evidence="15" type="ORF">LX66_4702</name>
</gene>
<evidence type="ECO:0000259" key="13">
    <source>
        <dbReference type="Pfam" id="PF08264"/>
    </source>
</evidence>
<reference evidence="15 16" key="1">
    <citation type="journal article" date="2013" name="Stand. Genomic Sci.">
        <title>Genomic Encyclopedia of Type Strains, Phase I: The one thousand microbial genomes (KMG-I) project.</title>
        <authorList>
            <person name="Kyrpides N.C."/>
            <person name="Woyke T."/>
            <person name="Eisen J.A."/>
            <person name="Garrity G."/>
            <person name="Lilburn T.G."/>
            <person name="Beck B.J."/>
            <person name="Whitman W.B."/>
            <person name="Hugenholtz P."/>
            <person name="Klenk H.P."/>
        </authorList>
    </citation>
    <scope>NUCLEOTIDE SEQUENCE [LARGE SCALE GENOMIC DNA]</scope>
    <source>
        <strain evidence="15 16">DSM 13484</strain>
    </source>
</reference>
<dbReference type="NCBIfam" id="NF004349">
    <property type="entry name" value="PRK05729.1"/>
    <property type="match status" value="1"/>
</dbReference>
<comment type="subcellular location">
    <subcellularLocation>
        <location evidence="1 11">Cytoplasm</location>
    </subcellularLocation>
</comment>
<evidence type="ECO:0000256" key="10">
    <source>
        <dbReference type="ARBA" id="ARBA00047552"/>
    </source>
</evidence>
<comment type="domain">
    <text evidence="11">The C-terminal coiled-coil domain is crucial for aminoacylation activity.</text>
</comment>
<accession>A0A562SUE9</accession>
<evidence type="ECO:0000256" key="11">
    <source>
        <dbReference type="HAMAP-Rule" id="MF_02004"/>
    </source>
</evidence>
<comment type="function">
    <text evidence="11">Catalyzes the attachment of valine to tRNA(Val). As ValRS can inadvertently accommodate and process structurally similar amino acids such as threonine, to avoid such errors, it has a 'posttransfer' editing activity that hydrolyzes mischarged Thr-tRNA(Val) in a tRNA-dependent manner.</text>
</comment>
<dbReference type="PROSITE" id="PS00178">
    <property type="entry name" value="AA_TRNA_LIGASE_I"/>
    <property type="match status" value="1"/>
</dbReference>
<comment type="caution">
    <text evidence="15">The sequence shown here is derived from an EMBL/GenBank/DDBJ whole genome shotgun (WGS) entry which is preliminary data.</text>
</comment>
<comment type="subunit">
    <text evidence="2 11">Monomer.</text>
</comment>
<dbReference type="PRINTS" id="PR00986">
    <property type="entry name" value="TRNASYNTHVAL"/>
</dbReference>
<dbReference type="InterPro" id="IPR014729">
    <property type="entry name" value="Rossmann-like_a/b/a_fold"/>
</dbReference>
<dbReference type="Gene3D" id="1.10.730.10">
    <property type="entry name" value="Isoleucyl-tRNA Synthetase, Domain 1"/>
    <property type="match status" value="1"/>
</dbReference>
<evidence type="ECO:0000313" key="15">
    <source>
        <dbReference type="EMBL" id="TWI84336.1"/>
    </source>
</evidence>
<dbReference type="SUPFAM" id="SSF46589">
    <property type="entry name" value="tRNA-binding arm"/>
    <property type="match status" value="1"/>
</dbReference>
<keyword evidence="9 11" id="KW-0030">Aminoacyl-tRNA synthetase</keyword>
<evidence type="ECO:0000256" key="8">
    <source>
        <dbReference type="ARBA" id="ARBA00023054"/>
    </source>
</evidence>
<evidence type="ECO:0000256" key="9">
    <source>
        <dbReference type="ARBA" id="ARBA00023146"/>
    </source>
</evidence>
<dbReference type="SUPFAM" id="SSF47323">
    <property type="entry name" value="Anticodon-binding domain of a subclass of class I aminoacyl-tRNA synthetases"/>
    <property type="match status" value="1"/>
</dbReference>
<evidence type="ECO:0000256" key="2">
    <source>
        <dbReference type="ARBA" id="ARBA00011245"/>
    </source>
</evidence>
<proteinExistence type="inferred from homology"/>
<evidence type="ECO:0000256" key="6">
    <source>
        <dbReference type="ARBA" id="ARBA00022840"/>
    </source>
</evidence>
<evidence type="ECO:0000313" key="16">
    <source>
        <dbReference type="Proteomes" id="UP000316778"/>
    </source>
</evidence>
<keyword evidence="8 11" id="KW-0175">Coiled coil</keyword>
<dbReference type="InterPro" id="IPR019499">
    <property type="entry name" value="Val-tRNA_synth_tRNA-bd"/>
</dbReference>
<dbReference type="GO" id="GO:0002161">
    <property type="term" value="F:aminoacyl-tRNA deacylase activity"/>
    <property type="evidence" value="ECO:0007669"/>
    <property type="project" value="InterPro"/>
</dbReference>
<dbReference type="SUPFAM" id="SSF52374">
    <property type="entry name" value="Nucleotidylyl transferase"/>
    <property type="match status" value="1"/>
</dbReference>
<dbReference type="OrthoDB" id="9810365at2"/>
<comment type="domain">
    <text evidence="11">ValRS has two distinct active sites: one for aminoacylation and one for editing. The misactivated threonine is translocated from the active site to the editing site.</text>
</comment>
<dbReference type="FunFam" id="3.40.50.620:FF:000032">
    <property type="entry name" value="Valine--tRNA ligase"/>
    <property type="match status" value="1"/>
</dbReference>
<evidence type="ECO:0000256" key="4">
    <source>
        <dbReference type="ARBA" id="ARBA00022598"/>
    </source>
</evidence>
<name>A0A562SUE9_CHIJA</name>
<dbReference type="InterPro" id="IPR033705">
    <property type="entry name" value="Anticodon_Ia_Val"/>
</dbReference>
<dbReference type="InterPro" id="IPR010978">
    <property type="entry name" value="tRNA-bd_arm"/>
</dbReference>
<dbReference type="CDD" id="cd07962">
    <property type="entry name" value="Anticodon_Ia_Val"/>
    <property type="match status" value="1"/>
</dbReference>
<dbReference type="GO" id="GO:0004832">
    <property type="term" value="F:valine-tRNA ligase activity"/>
    <property type="evidence" value="ECO:0007669"/>
    <property type="project" value="UniProtKB-UniRule"/>
</dbReference>
<dbReference type="Gene3D" id="3.90.740.10">
    <property type="entry name" value="Valyl/Leucyl/Isoleucyl-tRNA synthetase, editing domain"/>
    <property type="match status" value="1"/>
</dbReference>
<feature type="domain" description="Aminoacyl-tRNA synthetase class Ia" evidence="12">
    <location>
        <begin position="15"/>
        <end position="578"/>
    </location>
</feature>
<dbReference type="Proteomes" id="UP000316778">
    <property type="component" value="Unassembled WGS sequence"/>
</dbReference>
<keyword evidence="6 11" id="KW-0067">ATP-binding</keyword>
<keyword evidence="3 11" id="KW-0963">Cytoplasm</keyword>
<dbReference type="InterPro" id="IPR001412">
    <property type="entry name" value="aa-tRNA-synth_I_CS"/>
</dbReference>
<feature type="short sequence motif" description="'KMSKS' region" evidence="11">
    <location>
        <begin position="540"/>
        <end position="544"/>
    </location>
</feature>
<dbReference type="Pfam" id="PF10458">
    <property type="entry name" value="Val_tRNA-synt_C"/>
    <property type="match status" value="1"/>
</dbReference>
<evidence type="ECO:0000256" key="5">
    <source>
        <dbReference type="ARBA" id="ARBA00022741"/>
    </source>
</evidence>
<dbReference type="InterPro" id="IPR037118">
    <property type="entry name" value="Val-tRNA_synth_C_sf"/>
</dbReference>
<dbReference type="EC" id="6.1.1.9" evidence="11"/>
<dbReference type="PANTHER" id="PTHR11946">
    <property type="entry name" value="VALYL-TRNA SYNTHETASES"/>
    <property type="match status" value="1"/>
</dbReference>
<dbReference type="Pfam" id="PF08264">
    <property type="entry name" value="Anticodon_1"/>
    <property type="match status" value="1"/>
</dbReference>
<dbReference type="AlphaFoldDB" id="A0A562SUE9"/>
<evidence type="ECO:0000259" key="14">
    <source>
        <dbReference type="Pfam" id="PF10458"/>
    </source>
</evidence>
<dbReference type="GO" id="GO:0005524">
    <property type="term" value="F:ATP binding"/>
    <property type="evidence" value="ECO:0007669"/>
    <property type="project" value="UniProtKB-UniRule"/>
</dbReference>
<dbReference type="GO" id="GO:0005829">
    <property type="term" value="C:cytosol"/>
    <property type="evidence" value="ECO:0007669"/>
    <property type="project" value="TreeGrafter"/>
</dbReference>
<feature type="domain" description="Valyl-tRNA synthetase tRNA-binding arm" evidence="14">
    <location>
        <begin position="823"/>
        <end position="884"/>
    </location>
</feature>
<dbReference type="RefSeq" id="WP_145717908.1">
    <property type="nucleotide sequence ID" value="NZ_BAAAFY010000002.1"/>
</dbReference>
<keyword evidence="16" id="KW-1185">Reference proteome</keyword>
<dbReference type="InterPro" id="IPR002303">
    <property type="entry name" value="Valyl-tRNA_ligase"/>
</dbReference>
<comment type="catalytic activity">
    <reaction evidence="10 11">
        <text>tRNA(Val) + L-valine + ATP = L-valyl-tRNA(Val) + AMP + diphosphate</text>
        <dbReference type="Rhea" id="RHEA:10704"/>
        <dbReference type="Rhea" id="RHEA-COMP:9672"/>
        <dbReference type="Rhea" id="RHEA-COMP:9708"/>
        <dbReference type="ChEBI" id="CHEBI:30616"/>
        <dbReference type="ChEBI" id="CHEBI:33019"/>
        <dbReference type="ChEBI" id="CHEBI:57762"/>
        <dbReference type="ChEBI" id="CHEBI:78442"/>
        <dbReference type="ChEBI" id="CHEBI:78537"/>
        <dbReference type="ChEBI" id="CHEBI:456215"/>
        <dbReference type="EC" id="6.1.1.9"/>
    </reaction>
</comment>
<dbReference type="HAMAP" id="MF_02004">
    <property type="entry name" value="Val_tRNA_synth_type1"/>
    <property type="match status" value="1"/>
</dbReference>
<sequence length="884" mass="101366">MELSKNYLPAATEEKWYRHWTDKGYFRSQPDNRPPFTIVIPPPNVTGVLHMGHTLNETVQDILVRHARMSGFNACWVPGSDHASIATEAKVVDMLKREKGIEKSQLSREEFLRYAYEWKDKYGGIIYQQIKKLGCSCDWDRVTFTMDDHYYEAVIKVFNDLYKKGLIYRGARMINWDPKAKTALSDEEVEYKDLQGKLYYVNYAIVDSENNATGDFITIATQRPETIMGDTAICVNPSDERYAHLRGRYAVVPLVNRKVPVIFDEYVDPSFGTGALKVTPAHDINDYNLGLKHHLEVVDTLNEDGTLSAAAGVFIGEDRFTARKKVVAALQEQGILSKEEVYTTRLGYSQRNPDTVVEPRISTQWFVKMAELAKPALEAVVNGDVRIHPGDRFLATYRYWMENVKDWCISRQLWWGQRIPAYYAPDGSFEVAETAEQALAQFHARPDFAGLQAADLRQDEDVLDTWFSSWLWPMEVFHGITQPGNKEIDYYYPTSVLVTGQDIIFFWVARMIMAGLEYKQEKPFSDVYFTGMVRDKLGRKMSKSLGNSPDLLELIDRFGADAVRFGIMISSPAGNDLLFDEASCEQGRNFCNKIWNALKLVKMWEARQSAEEKDSTESAFAIQWFDSRLREVRQEVDQLFRDFRLSEALKTIYSLVWDDFCSWYLEWVKPGFEQPIATGVYRQTLQFFEQLMQLLHPFMPFVTEELYQQLQTRAAGDDLIIRQFQPVAAPGHAILVEGALAKEVISSIRDARNKHQLKPKDPITLHIDTHHENAFRQIESILAKQVNAKAIVYTKTAVPGGITLVVQKDKLYIETEKTLDTGAQKAQLEQDLVYQQGFLASVEKKLGNERFVQNAKPEVVAAERKKKADAEEKIRVIMESLKQM</sequence>
<organism evidence="15 16">
    <name type="scientific">Chitinophaga japonensis</name>
    <name type="common">Flexibacter japonensis</name>
    <dbReference type="NCBI Taxonomy" id="104662"/>
    <lineage>
        <taxon>Bacteria</taxon>
        <taxon>Pseudomonadati</taxon>
        <taxon>Bacteroidota</taxon>
        <taxon>Chitinophagia</taxon>
        <taxon>Chitinophagales</taxon>
        <taxon>Chitinophagaceae</taxon>
        <taxon>Chitinophaga</taxon>
    </lineage>
</organism>
<dbReference type="InterPro" id="IPR009008">
    <property type="entry name" value="Val/Leu/Ile-tRNA-synth_edit"/>
</dbReference>
<comment type="similarity">
    <text evidence="11">Belongs to the class-I aminoacyl-tRNA synthetase family. ValS type 1 subfamily.</text>
</comment>
<dbReference type="GO" id="GO:0006438">
    <property type="term" value="P:valyl-tRNA aminoacylation"/>
    <property type="evidence" value="ECO:0007669"/>
    <property type="project" value="UniProtKB-UniRule"/>
</dbReference>
<dbReference type="Gene3D" id="1.10.287.380">
    <property type="entry name" value="Valyl-tRNA synthetase, C-terminal domain"/>
    <property type="match status" value="1"/>
</dbReference>
<dbReference type="PANTHER" id="PTHR11946:SF109">
    <property type="entry name" value="VALINE--TRNA LIGASE"/>
    <property type="match status" value="1"/>
</dbReference>
<feature type="binding site" evidence="11">
    <location>
        <position position="543"/>
    </location>
    <ligand>
        <name>ATP</name>
        <dbReference type="ChEBI" id="CHEBI:30616"/>
    </ligand>
</feature>
<keyword evidence="7 11" id="KW-0648">Protein biosynthesis</keyword>
<protein>
    <recommendedName>
        <fullName evidence="11">Valine--tRNA ligase</fullName>
        <ecNumber evidence="11">6.1.1.9</ecNumber>
    </recommendedName>
    <alternativeName>
        <fullName evidence="11">Valyl-tRNA synthetase</fullName>
        <shortName evidence="11">ValRS</shortName>
    </alternativeName>
</protein>
<dbReference type="NCBIfam" id="TIGR00422">
    <property type="entry name" value="valS"/>
    <property type="match status" value="1"/>
</dbReference>
<evidence type="ECO:0000256" key="1">
    <source>
        <dbReference type="ARBA" id="ARBA00004496"/>
    </source>
</evidence>
<dbReference type="InterPro" id="IPR002300">
    <property type="entry name" value="aa-tRNA-synth_Ia"/>
</dbReference>
<evidence type="ECO:0000256" key="7">
    <source>
        <dbReference type="ARBA" id="ARBA00022917"/>
    </source>
</evidence>